<evidence type="ECO:0000256" key="1">
    <source>
        <dbReference type="SAM" id="MobiDB-lite"/>
    </source>
</evidence>
<feature type="chain" id="PRO_5041687303" evidence="2">
    <location>
        <begin position="25"/>
        <end position="140"/>
    </location>
</feature>
<name>A0AA88DNU4_FICCA</name>
<feature type="signal peptide" evidence="2">
    <location>
        <begin position="1"/>
        <end position="24"/>
    </location>
</feature>
<proteinExistence type="predicted"/>
<evidence type="ECO:0000313" key="3">
    <source>
        <dbReference type="EMBL" id="GMN58816.1"/>
    </source>
</evidence>
<keyword evidence="2" id="KW-0732">Signal</keyword>
<protein>
    <submittedName>
        <fullName evidence="3">Uncharacterized protein</fullName>
    </submittedName>
</protein>
<organism evidence="3 4">
    <name type="scientific">Ficus carica</name>
    <name type="common">Common fig</name>
    <dbReference type="NCBI Taxonomy" id="3494"/>
    <lineage>
        <taxon>Eukaryota</taxon>
        <taxon>Viridiplantae</taxon>
        <taxon>Streptophyta</taxon>
        <taxon>Embryophyta</taxon>
        <taxon>Tracheophyta</taxon>
        <taxon>Spermatophyta</taxon>
        <taxon>Magnoliopsida</taxon>
        <taxon>eudicotyledons</taxon>
        <taxon>Gunneridae</taxon>
        <taxon>Pentapetalae</taxon>
        <taxon>rosids</taxon>
        <taxon>fabids</taxon>
        <taxon>Rosales</taxon>
        <taxon>Moraceae</taxon>
        <taxon>Ficeae</taxon>
        <taxon>Ficus</taxon>
    </lineage>
</organism>
<dbReference type="AlphaFoldDB" id="A0AA88DNU4"/>
<sequence length="140" mass="14987">MALNFTVILSLILFINLSTLHTDARSLLVEKPETTKQGNGSEGGNGKESVGKTSVESDQNTAKSKEFGEMKNLPPFPNIPGIPFPSIPGFPYPSPMPGIPVFRRPFDNIPGVPPLPSIPNLPPLPPLPNIPFPFLSPPPA</sequence>
<accession>A0AA88DNU4</accession>
<evidence type="ECO:0000313" key="4">
    <source>
        <dbReference type="Proteomes" id="UP001187192"/>
    </source>
</evidence>
<dbReference type="Proteomes" id="UP001187192">
    <property type="component" value="Unassembled WGS sequence"/>
</dbReference>
<feature type="region of interest" description="Disordered" evidence="1">
    <location>
        <begin position="31"/>
        <end position="73"/>
    </location>
</feature>
<dbReference type="EMBL" id="BTGU01000081">
    <property type="protein sequence ID" value="GMN58816.1"/>
    <property type="molecule type" value="Genomic_DNA"/>
</dbReference>
<reference evidence="3" key="1">
    <citation type="submission" date="2023-07" db="EMBL/GenBank/DDBJ databases">
        <title>draft genome sequence of fig (Ficus carica).</title>
        <authorList>
            <person name="Takahashi T."/>
            <person name="Nishimura K."/>
        </authorList>
    </citation>
    <scope>NUCLEOTIDE SEQUENCE</scope>
</reference>
<keyword evidence="4" id="KW-1185">Reference proteome</keyword>
<comment type="caution">
    <text evidence="3">The sequence shown here is derived from an EMBL/GenBank/DDBJ whole genome shotgun (WGS) entry which is preliminary data.</text>
</comment>
<gene>
    <name evidence="3" type="ORF">TIFTF001_027905</name>
</gene>
<evidence type="ECO:0000256" key="2">
    <source>
        <dbReference type="SAM" id="SignalP"/>
    </source>
</evidence>